<feature type="binding site" evidence="9 12">
    <location>
        <position position="186"/>
    </location>
    <ligand>
        <name>substrate</name>
    </ligand>
</feature>
<name>A0A1G1W784_9BACT</name>
<dbReference type="InterPro" id="IPR011258">
    <property type="entry name" value="BPG-indep_PGM_N"/>
</dbReference>
<feature type="binding site" evidence="9 13">
    <location>
        <position position="63"/>
    </location>
    <ligand>
        <name>Mn(2+)</name>
        <dbReference type="ChEBI" id="CHEBI:29035"/>
        <label>2</label>
    </ligand>
</feature>
<comment type="subunit">
    <text evidence="9">Monomer.</text>
</comment>
<feature type="binding site" evidence="9 13">
    <location>
        <position position="13"/>
    </location>
    <ligand>
        <name>Mn(2+)</name>
        <dbReference type="ChEBI" id="CHEBI:29035"/>
        <label>2</label>
    </ligand>
</feature>
<proteinExistence type="inferred from homology"/>
<dbReference type="UniPathway" id="UPA00109">
    <property type="reaction ID" value="UER00186"/>
</dbReference>
<feature type="binding site" evidence="9 13">
    <location>
        <position position="443"/>
    </location>
    <ligand>
        <name>Mn(2+)</name>
        <dbReference type="ChEBI" id="CHEBI:29035"/>
        <label>2</label>
    </ligand>
</feature>
<evidence type="ECO:0000256" key="12">
    <source>
        <dbReference type="PIRSR" id="PIRSR001492-2"/>
    </source>
</evidence>
<comment type="pathway">
    <text evidence="3 9">Carbohydrate degradation; glycolysis; pyruvate from D-glyceraldehyde 3-phosphate: step 3/5.</text>
</comment>
<comment type="function">
    <text evidence="2 9">Catalyzes the interconversion of 2-phosphoglycerate and 3-phosphoglycerate.</text>
</comment>
<dbReference type="AlphaFoldDB" id="A0A1G1W784"/>
<feature type="binding site" evidence="9 13">
    <location>
        <position position="442"/>
    </location>
    <ligand>
        <name>Mn(2+)</name>
        <dbReference type="ChEBI" id="CHEBI:29035"/>
        <label>2</label>
    </ligand>
</feature>
<dbReference type="Pfam" id="PF01676">
    <property type="entry name" value="Metalloenzyme"/>
    <property type="match status" value="1"/>
</dbReference>
<dbReference type="Gene3D" id="3.40.720.10">
    <property type="entry name" value="Alkaline Phosphatase, subunit A"/>
    <property type="match status" value="1"/>
</dbReference>
<dbReference type="Gene3D" id="3.40.1450.10">
    <property type="entry name" value="BPG-independent phosphoglycerate mutase, domain B"/>
    <property type="match status" value="1"/>
</dbReference>
<feature type="binding site" evidence="9 12">
    <location>
        <position position="334"/>
    </location>
    <ligand>
        <name>substrate</name>
    </ligand>
</feature>
<evidence type="ECO:0000256" key="3">
    <source>
        <dbReference type="ARBA" id="ARBA00004798"/>
    </source>
</evidence>
<evidence type="ECO:0000256" key="2">
    <source>
        <dbReference type="ARBA" id="ARBA00002315"/>
    </source>
</evidence>
<feature type="binding site" evidence="9 12">
    <location>
        <begin position="154"/>
        <end position="155"/>
    </location>
    <ligand>
        <name>substrate</name>
    </ligand>
</feature>
<dbReference type="PANTHER" id="PTHR31637:SF0">
    <property type="entry name" value="2,3-BISPHOSPHOGLYCERATE-INDEPENDENT PHOSPHOGLYCERATE MUTASE"/>
    <property type="match status" value="1"/>
</dbReference>
<feature type="binding site" evidence="9 13">
    <location>
        <position position="461"/>
    </location>
    <ligand>
        <name>Mn(2+)</name>
        <dbReference type="ChEBI" id="CHEBI:29035"/>
        <label>1</label>
    </ligand>
</feature>
<dbReference type="PIRSF" id="PIRSF001492">
    <property type="entry name" value="IPGAM"/>
    <property type="match status" value="1"/>
</dbReference>
<evidence type="ECO:0000256" key="8">
    <source>
        <dbReference type="ARBA" id="ARBA00023235"/>
    </source>
</evidence>
<sequence length="513" mass="55895">MSGVRPVILIILDGWGVANPGPGNAISLAKKPFWDKISVAYPNTTLLASGEAVGLPIGEEGNSEVGHLNIGAGRIVYQGLPRINMSIAEGSFLENKAFCLAAQKVKERESALHLMGLVGRGEVHSCLEHLYGLLWFAKSQNISNVFVHAFTDGRDSSPTSGKEIIEEINRKISEIGVGKLATVMGRYLSMDRNNHWDRTKKSYDALVGGKGLKVKNPLEAIEKSYKNEVTDEFIEPIIISDGDEPCTIKDGDSIIFFNFRPDRARQLTRAFADPSFNNFTRDKVLKDITFVTMTEYEKNLPVIVGFPSSIVDFPLAAVLSVNNLRQLHIGETEKYAHVTYFINGGREEPFPGEDRIHIPSPKVATYDKQPEMSAKEITDKIVDRVKNGLYDAYIVNFANCDMVGHTGSIEATIKAVETVDSCLAQIVATVFPLGGAVVITADHGNAENMTDPVTGKINTEHTGNPVPFIAISKQFEGKGILKIPSGILADVSPTVLNLLGLDKPAEMTGKSLI</sequence>
<evidence type="ECO:0000256" key="6">
    <source>
        <dbReference type="ARBA" id="ARBA00023152"/>
    </source>
</evidence>
<keyword evidence="8 9" id="KW-0413">Isomerase</keyword>
<keyword evidence="7 9" id="KW-0464">Manganese</keyword>
<dbReference type="SUPFAM" id="SSF64158">
    <property type="entry name" value="2,3-Bisphosphoglycerate-independent phosphoglycerate mutase, substrate-binding domain"/>
    <property type="match status" value="1"/>
</dbReference>
<keyword evidence="6 9" id="KW-0324">Glycolysis</keyword>
<feature type="binding site" evidence="9 13">
    <location>
        <position position="401"/>
    </location>
    <ligand>
        <name>Mn(2+)</name>
        <dbReference type="ChEBI" id="CHEBI:29035"/>
        <label>1</label>
    </ligand>
</feature>
<evidence type="ECO:0000256" key="11">
    <source>
        <dbReference type="PIRSR" id="PIRSR001492-1"/>
    </source>
</evidence>
<organism evidence="16 17">
    <name type="scientific">Candidatus Woykebacteria bacterium RBG_13_40_15</name>
    <dbReference type="NCBI Taxonomy" id="1802593"/>
    <lineage>
        <taxon>Bacteria</taxon>
        <taxon>Candidatus Woykeibacteriota</taxon>
    </lineage>
</organism>
<protein>
    <recommendedName>
        <fullName evidence="9 10">2,3-bisphosphoglycerate-independent phosphoglycerate mutase</fullName>
        <shortName evidence="9">BPG-independent PGAM</shortName>
        <shortName evidence="9">Phosphoglyceromutase</shortName>
        <shortName evidence="9">iPGM</shortName>
        <ecNumber evidence="9 10">5.4.2.12</ecNumber>
    </recommendedName>
</protein>
<evidence type="ECO:0000259" key="14">
    <source>
        <dbReference type="Pfam" id="PF01676"/>
    </source>
</evidence>
<gene>
    <name evidence="9" type="primary">gpmI</name>
    <name evidence="16" type="ORF">A2172_04810</name>
</gene>
<evidence type="ECO:0000256" key="9">
    <source>
        <dbReference type="HAMAP-Rule" id="MF_01038"/>
    </source>
</evidence>
<feature type="binding site" evidence="9 13">
    <location>
        <position position="405"/>
    </location>
    <ligand>
        <name>Mn(2+)</name>
        <dbReference type="ChEBI" id="CHEBI:29035"/>
        <label>1</label>
    </ligand>
</feature>
<reference evidence="16 17" key="1">
    <citation type="journal article" date="2016" name="Nat. Commun.">
        <title>Thousands of microbial genomes shed light on interconnected biogeochemical processes in an aquifer system.</title>
        <authorList>
            <person name="Anantharaman K."/>
            <person name="Brown C.T."/>
            <person name="Hug L.A."/>
            <person name="Sharon I."/>
            <person name="Castelle C.J."/>
            <person name="Probst A.J."/>
            <person name="Thomas B.C."/>
            <person name="Singh A."/>
            <person name="Wilkins M.J."/>
            <person name="Karaoz U."/>
            <person name="Brodie E.L."/>
            <person name="Williams K.H."/>
            <person name="Hubbard S.S."/>
            <person name="Banfield J.F."/>
        </authorList>
    </citation>
    <scope>NUCLEOTIDE SEQUENCE [LARGE SCALE GENOMIC DNA]</scope>
</reference>
<dbReference type="GO" id="GO:0004619">
    <property type="term" value="F:phosphoglycerate mutase activity"/>
    <property type="evidence" value="ECO:0007669"/>
    <property type="project" value="UniProtKB-UniRule"/>
</dbReference>
<comment type="similarity">
    <text evidence="4 9">Belongs to the BPG-independent phosphoglycerate mutase family.</text>
</comment>
<dbReference type="GO" id="GO:0005829">
    <property type="term" value="C:cytosol"/>
    <property type="evidence" value="ECO:0007669"/>
    <property type="project" value="TreeGrafter"/>
</dbReference>
<dbReference type="Pfam" id="PF06415">
    <property type="entry name" value="iPGM_N"/>
    <property type="match status" value="1"/>
</dbReference>
<feature type="binding site" evidence="9 12">
    <location>
        <position position="192"/>
    </location>
    <ligand>
        <name>substrate</name>
    </ligand>
</feature>
<accession>A0A1G1W784</accession>
<comment type="cofactor">
    <cofactor evidence="9">
        <name>Mn(2+)</name>
        <dbReference type="ChEBI" id="CHEBI:29035"/>
    </cofactor>
    <text evidence="9">Binds 2 manganese ions per subunit.</text>
</comment>
<dbReference type="GO" id="GO:0030145">
    <property type="term" value="F:manganese ion binding"/>
    <property type="evidence" value="ECO:0007669"/>
    <property type="project" value="UniProtKB-UniRule"/>
</dbReference>
<dbReference type="GO" id="GO:0006096">
    <property type="term" value="P:glycolytic process"/>
    <property type="evidence" value="ECO:0007669"/>
    <property type="project" value="UniProtKB-UniRule"/>
</dbReference>
<dbReference type="EMBL" id="MHCP01000025">
    <property type="protein sequence ID" value="OGY23501.1"/>
    <property type="molecule type" value="Genomic_DNA"/>
</dbReference>
<evidence type="ECO:0000256" key="13">
    <source>
        <dbReference type="PIRSR" id="PIRSR001492-3"/>
    </source>
</evidence>
<dbReference type="InterPro" id="IPR005995">
    <property type="entry name" value="Pgm_bpd_ind"/>
</dbReference>
<dbReference type="FunFam" id="3.40.1450.10:FF:000002">
    <property type="entry name" value="2,3-bisphosphoglycerate-independent phosphoglycerate mutase"/>
    <property type="match status" value="1"/>
</dbReference>
<dbReference type="SUPFAM" id="SSF53649">
    <property type="entry name" value="Alkaline phosphatase-like"/>
    <property type="match status" value="1"/>
</dbReference>
<dbReference type="CDD" id="cd16010">
    <property type="entry name" value="iPGM"/>
    <property type="match status" value="1"/>
</dbReference>
<dbReference type="InterPro" id="IPR017850">
    <property type="entry name" value="Alkaline_phosphatase_core_sf"/>
</dbReference>
<dbReference type="EC" id="5.4.2.12" evidence="9 10"/>
<evidence type="ECO:0000256" key="10">
    <source>
        <dbReference type="NCBIfam" id="TIGR01307"/>
    </source>
</evidence>
<dbReference type="InterPro" id="IPR036646">
    <property type="entry name" value="PGAM_B_sf"/>
</dbReference>
<evidence type="ECO:0000256" key="7">
    <source>
        <dbReference type="ARBA" id="ARBA00023211"/>
    </source>
</evidence>
<dbReference type="STRING" id="1802593.A2172_04810"/>
<dbReference type="Proteomes" id="UP000176631">
    <property type="component" value="Unassembled WGS sequence"/>
</dbReference>
<dbReference type="PANTHER" id="PTHR31637">
    <property type="entry name" value="2,3-BISPHOSPHOGLYCERATE-INDEPENDENT PHOSPHOGLYCERATE MUTASE"/>
    <property type="match status" value="1"/>
</dbReference>
<evidence type="ECO:0000259" key="15">
    <source>
        <dbReference type="Pfam" id="PF06415"/>
    </source>
</evidence>
<feature type="binding site" evidence="9 12">
    <location>
        <begin position="260"/>
        <end position="263"/>
    </location>
    <ligand>
        <name>substrate</name>
    </ligand>
</feature>
<feature type="binding site" evidence="9 12">
    <location>
        <position position="124"/>
    </location>
    <ligand>
        <name>substrate</name>
    </ligand>
</feature>
<comment type="catalytic activity">
    <reaction evidence="1 9">
        <text>(2R)-2-phosphoglycerate = (2R)-3-phosphoglycerate</text>
        <dbReference type="Rhea" id="RHEA:15901"/>
        <dbReference type="ChEBI" id="CHEBI:58272"/>
        <dbReference type="ChEBI" id="CHEBI:58289"/>
        <dbReference type="EC" id="5.4.2.12"/>
    </reaction>
</comment>
<feature type="domain" description="BPG-independent PGAM N-terminal" evidence="15">
    <location>
        <begin position="83"/>
        <end position="298"/>
    </location>
</feature>
<dbReference type="HAMAP" id="MF_01038">
    <property type="entry name" value="GpmI"/>
    <property type="match status" value="1"/>
</dbReference>
<keyword evidence="5 9" id="KW-0479">Metal-binding</keyword>
<dbReference type="GO" id="GO:0006007">
    <property type="term" value="P:glucose catabolic process"/>
    <property type="evidence" value="ECO:0007669"/>
    <property type="project" value="InterPro"/>
</dbReference>
<dbReference type="InterPro" id="IPR006124">
    <property type="entry name" value="Metalloenzyme"/>
</dbReference>
<feature type="active site" description="Phosphoserine intermediate" evidence="9 11">
    <location>
        <position position="63"/>
    </location>
</feature>
<evidence type="ECO:0000313" key="16">
    <source>
        <dbReference type="EMBL" id="OGY23501.1"/>
    </source>
</evidence>
<evidence type="ECO:0000313" key="17">
    <source>
        <dbReference type="Proteomes" id="UP000176631"/>
    </source>
</evidence>
<evidence type="ECO:0000256" key="1">
    <source>
        <dbReference type="ARBA" id="ARBA00000370"/>
    </source>
</evidence>
<evidence type="ECO:0000256" key="4">
    <source>
        <dbReference type="ARBA" id="ARBA00008819"/>
    </source>
</evidence>
<dbReference type="NCBIfam" id="TIGR01307">
    <property type="entry name" value="pgm_bpd_ind"/>
    <property type="match status" value="1"/>
</dbReference>
<feature type="domain" description="Metalloenzyme" evidence="14">
    <location>
        <begin position="6"/>
        <end position="503"/>
    </location>
</feature>
<evidence type="ECO:0000256" key="5">
    <source>
        <dbReference type="ARBA" id="ARBA00022723"/>
    </source>
</evidence>
<comment type="caution">
    <text evidence="16">The sequence shown here is derived from an EMBL/GenBank/DDBJ whole genome shotgun (WGS) entry which is preliminary data.</text>
</comment>